<accession>A0A7I8VAZ2</accession>
<feature type="region of interest" description="Disordered" evidence="1">
    <location>
        <begin position="448"/>
        <end position="489"/>
    </location>
</feature>
<dbReference type="EMBL" id="CAJFCJ010000002">
    <property type="protein sequence ID" value="CAD5111707.1"/>
    <property type="molecule type" value="Genomic_DNA"/>
</dbReference>
<reference evidence="2 3" key="1">
    <citation type="submission" date="2020-08" db="EMBL/GenBank/DDBJ databases">
        <authorList>
            <person name="Hejnol A."/>
        </authorList>
    </citation>
    <scope>NUCLEOTIDE SEQUENCE [LARGE SCALE GENOMIC DNA]</scope>
</reference>
<name>A0A7I8VAZ2_9ANNE</name>
<evidence type="ECO:0000313" key="2">
    <source>
        <dbReference type="EMBL" id="CAD5111707.1"/>
    </source>
</evidence>
<keyword evidence="3" id="KW-1185">Reference proteome</keyword>
<feature type="region of interest" description="Disordered" evidence="1">
    <location>
        <begin position="531"/>
        <end position="555"/>
    </location>
</feature>
<feature type="compositionally biased region" description="Low complexity" evidence="1">
    <location>
        <begin position="476"/>
        <end position="489"/>
    </location>
</feature>
<evidence type="ECO:0000313" key="3">
    <source>
        <dbReference type="Proteomes" id="UP000549394"/>
    </source>
</evidence>
<organism evidence="2 3">
    <name type="scientific">Dimorphilus gyrociliatus</name>
    <dbReference type="NCBI Taxonomy" id="2664684"/>
    <lineage>
        <taxon>Eukaryota</taxon>
        <taxon>Metazoa</taxon>
        <taxon>Spiralia</taxon>
        <taxon>Lophotrochozoa</taxon>
        <taxon>Annelida</taxon>
        <taxon>Polychaeta</taxon>
        <taxon>Polychaeta incertae sedis</taxon>
        <taxon>Dinophilidae</taxon>
        <taxon>Dimorphilus</taxon>
    </lineage>
</organism>
<dbReference type="Proteomes" id="UP000549394">
    <property type="component" value="Unassembled WGS sequence"/>
</dbReference>
<gene>
    <name evidence="2" type="ORF">DGYR_LOCUS958</name>
</gene>
<dbReference type="AlphaFoldDB" id="A0A7I8VAZ2"/>
<proteinExistence type="predicted"/>
<sequence>MEDPKKGFKVLSQVSPVLILDYYNMQKKQRSEFLKKRYLRATEAVMRVDESIEDAPEIPYEKLTNYLSNTMELENEDENAIIDFARITDGKVTSFDQDHILNINTGDFGLVMDSDDESQTAEDVFELIPIAPGEMEYFFFFDDDDVELPRIMPSQLCLHNELTVDDPLELNDEDISRGPNLESFLLYDTCENEIVEDIILPVDIPEKPDLESFLFIICDDRKNMFKPEEEVILPGLENLSNFPLKNIELGSLWNDFDDKLLSNLFSDTLYLSDDDSTQDDDAIEPITEMFEYTSNADTYMGYIFTPENESEWTINTSGASNLWKSKTKEANASIQKPCQSDSPQDPTSIPFVDCNLDAFGKINFEILLENDQKLFLDVPQKVPEKTTFFADEDVFTEISLNFLNENVFGRKRQNDTTLTDLQTGQNKKIHTNFPLSKLGNMRVTETVEIPPQESNALEKKTPSTSSRSVDKKQTIENSSSSEGKESTQSVFELSQELLKLQKTTKMLMELNSTFPSSAPIKEPNVHANVRTMKKTRSSTDDENCSTSNKVEGGIS</sequence>
<protein>
    <submittedName>
        <fullName evidence="2">DgyrCDS998</fullName>
    </submittedName>
</protein>
<comment type="caution">
    <text evidence="2">The sequence shown here is derived from an EMBL/GenBank/DDBJ whole genome shotgun (WGS) entry which is preliminary data.</text>
</comment>
<evidence type="ECO:0000256" key="1">
    <source>
        <dbReference type="SAM" id="MobiDB-lite"/>
    </source>
</evidence>